<sequence>MDVRGITHSSPSLLCHVAKLKWICENSSYFVFPVLFHKAIFVVEVDFMVAQSSGASWMDFELVPFHHTWLVVQVLRCYVLHGLAASPSELFSSGGGEDARANGRAELTACGHASTCNRAVGEPAVTVLGGFWPHWSLHVHPLGAA</sequence>
<protein>
    <submittedName>
        <fullName evidence="1">Uncharacterized protein</fullName>
    </submittedName>
</protein>
<reference evidence="1" key="2">
    <citation type="submission" date="2018-03" db="EMBL/GenBank/DDBJ databases">
        <title>The Triticum urartu genome reveals the dynamic nature of wheat genome evolution.</title>
        <authorList>
            <person name="Ling H."/>
            <person name="Ma B."/>
            <person name="Shi X."/>
            <person name="Liu H."/>
            <person name="Dong L."/>
            <person name="Sun H."/>
            <person name="Cao Y."/>
            <person name="Gao Q."/>
            <person name="Zheng S."/>
            <person name="Li Y."/>
            <person name="Yu Y."/>
            <person name="Du H."/>
            <person name="Qi M."/>
            <person name="Li Y."/>
            <person name="Yu H."/>
            <person name="Cui Y."/>
            <person name="Wang N."/>
            <person name="Chen C."/>
            <person name="Wu H."/>
            <person name="Zhao Y."/>
            <person name="Zhang J."/>
            <person name="Li Y."/>
            <person name="Zhou W."/>
            <person name="Zhang B."/>
            <person name="Hu W."/>
            <person name="Eijk M."/>
            <person name="Tang J."/>
            <person name="Witsenboer H."/>
            <person name="Zhao S."/>
            <person name="Li Z."/>
            <person name="Zhang A."/>
            <person name="Wang D."/>
            <person name="Liang C."/>
        </authorList>
    </citation>
    <scope>NUCLEOTIDE SEQUENCE [LARGE SCALE GENOMIC DNA]</scope>
    <source>
        <strain evidence="1">cv. G1812</strain>
    </source>
</reference>
<keyword evidence="2" id="KW-1185">Reference proteome</keyword>
<evidence type="ECO:0000313" key="2">
    <source>
        <dbReference type="Proteomes" id="UP000015106"/>
    </source>
</evidence>
<reference evidence="1" key="3">
    <citation type="submission" date="2022-06" db="UniProtKB">
        <authorList>
            <consortium name="EnsemblPlants"/>
        </authorList>
    </citation>
    <scope>IDENTIFICATION</scope>
</reference>
<proteinExistence type="predicted"/>
<organism evidence="1 2">
    <name type="scientific">Triticum urartu</name>
    <name type="common">Red wild einkorn</name>
    <name type="synonym">Crithodium urartu</name>
    <dbReference type="NCBI Taxonomy" id="4572"/>
    <lineage>
        <taxon>Eukaryota</taxon>
        <taxon>Viridiplantae</taxon>
        <taxon>Streptophyta</taxon>
        <taxon>Embryophyta</taxon>
        <taxon>Tracheophyta</taxon>
        <taxon>Spermatophyta</taxon>
        <taxon>Magnoliopsida</taxon>
        <taxon>Liliopsida</taxon>
        <taxon>Poales</taxon>
        <taxon>Poaceae</taxon>
        <taxon>BOP clade</taxon>
        <taxon>Pooideae</taxon>
        <taxon>Triticodae</taxon>
        <taxon>Triticeae</taxon>
        <taxon>Triticinae</taxon>
        <taxon>Triticum</taxon>
    </lineage>
</organism>
<dbReference type="AlphaFoldDB" id="A0A8R7PDM9"/>
<dbReference type="EnsemblPlants" id="TuG1812G0200002581.01.T01">
    <property type="protein sequence ID" value="TuG1812G0200002581.01.T01"/>
    <property type="gene ID" value="TuG1812G0200002581.01"/>
</dbReference>
<dbReference type="Proteomes" id="UP000015106">
    <property type="component" value="Chromosome 2"/>
</dbReference>
<accession>A0A8R7PDM9</accession>
<dbReference type="Gramene" id="TuG1812G0200002581.01.T01">
    <property type="protein sequence ID" value="TuG1812G0200002581.01.T01"/>
    <property type="gene ID" value="TuG1812G0200002581.01"/>
</dbReference>
<name>A0A8R7PDM9_TRIUA</name>
<evidence type="ECO:0000313" key="1">
    <source>
        <dbReference type="EnsemblPlants" id="TuG1812G0200002581.01.T01"/>
    </source>
</evidence>
<reference evidence="2" key="1">
    <citation type="journal article" date="2013" name="Nature">
        <title>Draft genome of the wheat A-genome progenitor Triticum urartu.</title>
        <authorList>
            <person name="Ling H.Q."/>
            <person name="Zhao S."/>
            <person name="Liu D."/>
            <person name="Wang J."/>
            <person name="Sun H."/>
            <person name="Zhang C."/>
            <person name="Fan H."/>
            <person name="Li D."/>
            <person name="Dong L."/>
            <person name="Tao Y."/>
            <person name="Gao C."/>
            <person name="Wu H."/>
            <person name="Li Y."/>
            <person name="Cui Y."/>
            <person name="Guo X."/>
            <person name="Zheng S."/>
            <person name="Wang B."/>
            <person name="Yu K."/>
            <person name="Liang Q."/>
            <person name="Yang W."/>
            <person name="Lou X."/>
            <person name="Chen J."/>
            <person name="Feng M."/>
            <person name="Jian J."/>
            <person name="Zhang X."/>
            <person name="Luo G."/>
            <person name="Jiang Y."/>
            <person name="Liu J."/>
            <person name="Wang Z."/>
            <person name="Sha Y."/>
            <person name="Zhang B."/>
            <person name="Wu H."/>
            <person name="Tang D."/>
            <person name="Shen Q."/>
            <person name="Xue P."/>
            <person name="Zou S."/>
            <person name="Wang X."/>
            <person name="Liu X."/>
            <person name="Wang F."/>
            <person name="Yang Y."/>
            <person name="An X."/>
            <person name="Dong Z."/>
            <person name="Zhang K."/>
            <person name="Zhang X."/>
            <person name="Luo M.C."/>
            <person name="Dvorak J."/>
            <person name="Tong Y."/>
            <person name="Wang J."/>
            <person name="Yang H."/>
            <person name="Li Z."/>
            <person name="Wang D."/>
            <person name="Zhang A."/>
            <person name="Wang J."/>
        </authorList>
    </citation>
    <scope>NUCLEOTIDE SEQUENCE</scope>
    <source>
        <strain evidence="2">cv. G1812</strain>
    </source>
</reference>